<dbReference type="InterPro" id="IPR000742">
    <property type="entry name" value="EGF"/>
</dbReference>
<evidence type="ECO:0000256" key="5">
    <source>
        <dbReference type="ARBA" id="ARBA00019454"/>
    </source>
</evidence>
<evidence type="ECO:0000256" key="1">
    <source>
        <dbReference type="ARBA" id="ARBA00001368"/>
    </source>
</evidence>
<dbReference type="Pfam" id="PF00008">
    <property type="entry name" value="EGF"/>
    <property type="match status" value="1"/>
</dbReference>
<dbReference type="InterPro" id="IPR017857">
    <property type="entry name" value="Coagulation_fac-like_Gla_dom"/>
</dbReference>
<evidence type="ECO:0000256" key="8">
    <source>
        <dbReference type="ARBA" id="ARBA00022536"/>
    </source>
</evidence>
<dbReference type="CDD" id="cd00190">
    <property type="entry name" value="Tryp_SPc"/>
    <property type="match status" value="1"/>
</dbReference>
<comment type="subcellular location">
    <subcellularLocation>
        <location evidence="3">Secreted</location>
    </subcellularLocation>
</comment>
<accession>A0ABP0AK69</accession>
<keyword evidence="16" id="KW-0106">Calcium</keyword>
<dbReference type="InterPro" id="IPR018114">
    <property type="entry name" value="TRYPSIN_HIS"/>
</dbReference>
<dbReference type="PROSITE" id="PS50026">
    <property type="entry name" value="EGF_3"/>
    <property type="match status" value="1"/>
</dbReference>
<dbReference type="InterPro" id="IPR001314">
    <property type="entry name" value="Peptidase_S1A"/>
</dbReference>
<evidence type="ECO:0000256" key="21">
    <source>
        <dbReference type="ARBA" id="ARBA00023180"/>
    </source>
</evidence>
<evidence type="ECO:0000259" key="26">
    <source>
        <dbReference type="PROSITE" id="PS50026"/>
    </source>
</evidence>
<feature type="domain" description="Peptidase S1" evidence="27">
    <location>
        <begin position="228"/>
        <end position="460"/>
    </location>
</feature>
<dbReference type="Pfam" id="PF00594">
    <property type="entry name" value="Gla"/>
    <property type="match status" value="1"/>
</dbReference>
<evidence type="ECO:0000256" key="10">
    <source>
        <dbReference type="ARBA" id="ARBA00022641"/>
    </source>
</evidence>
<keyword evidence="12" id="KW-0356">Hemostasis</keyword>
<keyword evidence="14 25" id="KW-0378">Hydrolase</keyword>
<keyword evidence="7" id="KW-0964">Secreted</keyword>
<sequence>MQCRNMIMAESAGLITICLLGYLLSAECTVFLDRENATKILNRPKRYNSGKLEEFVQGNLERECREEKCSFEEAREVFENTEKTTEFWKQYVDGDQCESNPCLNGGLCKDDINSYECWCQIGFEGKNCELDETCSIKNGKCKQFCTKGTDNKVYCSCTTGYQLAEDQKSCEPAVPFPCGRVSVSFNSLKLTRADAFFSNTDSDNSTEDETILDNITQSTQPYNDFTRVVGGENAQPGQFPWQVLLHDNNEGFCGGSIVNEKWVVTAAHCIKPGVKITVIAGEHNTEKEEPTEQRRSVIRIIPHHSYNATINKYSHDIALLELDEPLILNSYVTPICIANRKYTNIFLKFGSGYVSGWGKVFNRGRTASVLQYLKVPLVDRATCLRSTKFTIYDNMFCAGFHEGGKDSCQGDSGGPHVTEVEGTSFLTGIISWGEECAVKGKYGIYTKVSRYVNWIKEKTKLI</sequence>
<dbReference type="PRINTS" id="PR00010">
    <property type="entry name" value="EGFBLOOD"/>
</dbReference>
<dbReference type="InterPro" id="IPR012224">
    <property type="entry name" value="Pept_S1A_FX"/>
</dbReference>
<keyword evidence="8 24" id="KW-0245">EGF-like domain</keyword>
<evidence type="ECO:0000256" key="12">
    <source>
        <dbReference type="ARBA" id="ARBA00022696"/>
    </source>
</evidence>
<dbReference type="PRINTS" id="PR00001">
    <property type="entry name" value="GLABLOOD"/>
</dbReference>
<dbReference type="SMART" id="SM00181">
    <property type="entry name" value="EGF"/>
    <property type="match status" value="2"/>
</dbReference>
<evidence type="ECO:0000256" key="22">
    <source>
        <dbReference type="ARBA" id="ARBA00023278"/>
    </source>
</evidence>
<evidence type="ECO:0000256" key="13">
    <source>
        <dbReference type="ARBA" id="ARBA00022723"/>
    </source>
</evidence>
<keyword evidence="20 24" id="KW-1015">Disulfide bond</keyword>
<keyword evidence="13" id="KW-0479">Metal-binding</keyword>
<dbReference type="PROSITE" id="PS00134">
    <property type="entry name" value="TRYPSIN_HIS"/>
    <property type="match status" value="1"/>
</dbReference>
<dbReference type="InterPro" id="IPR018097">
    <property type="entry name" value="EGF_Ca-bd_CS"/>
</dbReference>
<dbReference type="InterPro" id="IPR033116">
    <property type="entry name" value="TRYPSIN_SER"/>
</dbReference>
<keyword evidence="19" id="KW-0865">Zymogen</keyword>
<dbReference type="InterPro" id="IPR009003">
    <property type="entry name" value="Peptidase_S1_PA"/>
</dbReference>
<evidence type="ECO:0000256" key="2">
    <source>
        <dbReference type="ARBA" id="ARBA00002741"/>
    </source>
</evidence>
<dbReference type="InterPro" id="IPR035972">
    <property type="entry name" value="GLA-like_dom_SF"/>
</dbReference>
<dbReference type="SMART" id="SM00020">
    <property type="entry name" value="Tryp_SPc"/>
    <property type="match status" value="1"/>
</dbReference>
<dbReference type="InterPro" id="IPR000294">
    <property type="entry name" value="GLA_domain"/>
</dbReference>
<comment type="function">
    <text evidence="2">Factor IX is a vitamin K-dependent plasma protein that participates in the intrinsic pathway of blood coagulation by converting factor X to its active form in the presence of Ca(2+) ions, phospholipids, and factor VIIIa.</text>
</comment>
<feature type="domain" description="Gla" evidence="28">
    <location>
        <begin position="47"/>
        <end position="93"/>
    </location>
</feature>
<evidence type="ECO:0000256" key="20">
    <source>
        <dbReference type="ARBA" id="ARBA00023157"/>
    </source>
</evidence>
<keyword evidence="18" id="KW-0094">Blood coagulation</keyword>
<dbReference type="SUPFAM" id="SSF57196">
    <property type="entry name" value="EGF/Laminin"/>
    <property type="match status" value="1"/>
</dbReference>
<evidence type="ECO:0000256" key="25">
    <source>
        <dbReference type="RuleBase" id="RU363034"/>
    </source>
</evidence>
<dbReference type="SUPFAM" id="SSF57630">
    <property type="entry name" value="GLA-domain"/>
    <property type="match status" value="1"/>
</dbReference>
<dbReference type="PROSITE" id="PS00010">
    <property type="entry name" value="ASX_HYDROXYL"/>
    <property type="match status" value="1"/>
</dbReference>
<evidence type="ECO:0000256" key="7">
    <source>
        <dbReference type="ARBA" id="ARBA00022525"/>
    </source>
</evidence>
<dbReference type="InterPro" id="IPR001254">
    <property type="entry name" value="Trypsin_dom"/>
</dbReference>
<dbReference type="InterPro" id="IPR001881">
    <property type="entry name" value="EGF-like_Ca-bd_dom"/>
</dbReference>
<dbReference type="PROSITE" id="PS00011">
    <property type="entry name" value="GLA_1"/>
    <property type="match status" value="1"/>
</dbReference>
<protein>
    <recommendedName>
        <fullName evidence="5">Coagulation factor IX</fullName>
        <ecNumber evidence="4">3.4.21.22</ecNumber>
    </recommendedName>
    <alternativeName>
        <fullName evidence="23">Christmas factor</fullName>
    </alternativeName>
</protein>
<evidence type="ECO:0000313" key="30">
    <source>
        <dbReference type="Proteomes" id="UP001314169"/>
    </source>
</evidence>
<dbReference type="Gene3D" id="2.10.25.10">
    <property type="entry name" value="Laminin"/>
    <property type="match status" value="2"/>
</dbReference>
<dbReference type="SMART" id="SM00179">
    <property type="entry name" value="EGF_CA"/>
    <property type="match status" value="1"/>
</dbReference>
<dbReference type="SMART" id="SM00069">
    <property type="entry name" value="GLA"/>
    <property type="match status" value="1"/>
</dbReference>
<evidence type="ECO:0000256" key="3">
    <source>
        <dbReference type="ARBA" id="ARBA00004613"/>
    </source>
</evidence>
<dbReference type="PROSITE" id="PS00135">
    <property type="entry name" value="TRYPSIN_SER"/>
    <property type="match status" value="1"/>
</dbReference>
<evidence type="ECO:0000256" key="4">
    <source>
        <dbReference type="ARBA" id="ARBA00012066"/>
    </source>
</evidence>
<keyword evidence="21" id="KW-0325">Glycoprotein</keyword>
<dbReference type="Gene3D" id="4.10.740.10">
    <property type="entry name" value="Coagulation Factor IX"/>
    <property type="match status" value="1"/>
</dbReference>
<keyword evidence="17" id="KW-0460">Magnesium</keyword>
<comment type="caution">
    <text evidence="24">Lacks conserved residue(s) required for the propagation of feature annotation.</text>
</comment>
<organism evidence="29 30">
    <name type="scientific">Pipistrellus nathusii</name>
    <name type="common">Nathusius' pipistrelle</name>
    <dbReference type="NCBI Taxonomy" id="59473"/>
    <lineage>
        <taxon>Eukaryota</taxon>
        <taxon>Metazoa</taxon>
        <taxon>Chordata</taxon>
        <taxon>Craniata</taxon>
        <taxon>Vertebrata</taxon>
        <taxon>Euteleostomi</taxon>
        <taxon>Mammalia</taxon>
        <taxon>Eutheria</taxon>
        <taxon>Laurasiatheria</taxon>
        <taxon>Chiroptera</taxon>
        <taxon>Yangochiroptera</taxon>
        <taxon>Vespertilionidae</taxon>
        <taxon>Pipistrellus</taxon>
    </lineage>
</organism>
<evidence type="ECO:0000256" key="16">
    <source>
        <dbReference type="ARBA" id="ARBA00022837"/>
    </source>
</evidence>
<keyword evidence="6" id="KW-0301">Gamma-carboxyglutamic acid</keyword>
<keyword evidence="15 25" id="KW-0720">Serine protease</keyword>
<dbReference type="CDD" id="cd00054">
    <property type="entry name" value="EGF_CA"/>
    <property type="match status" value="1"/>
</dbReference>
<dbReference type="PROSITE" id="PS50998">
    <property type="entry name" value="GLA_2"/>
    <property type="match status" value="1"/>
</dbReference>
<evidence type="ECO:0000259" key="27">
    <source>
        <dbReference type="PROSITE" id="PS50240"/>
    </source>
</evidence>
<dbReference type="PROSITE" id="PS00022">
    <property type="entry name" value="EGF_1"/>
    <property type="match status" value="1"/>
</dbReference>
<keyword evidence="10" id="KW-0765">Sulfation</keyword>
<name>A0ABP0AK69_PIPNA</name>
<feature type="domain" description="EGF-like" evidence="26">
    <location>
        <begin position="93"/>
        <end position="129"/>
    </location>
</feature>
<dbReference type="Proteomes" id="UP001314169">
    <property type="component" value="Chromosome X"/>
</dbReference>
<feature type="disulfide bond" evidence="24">
    <location>
        <begin position="119"/>
        <end position="128"/>
    </location>
</feature>
<keyword evidence="30" id="KW-1185">Reference proteome</keyword>
<evidence type="ECO:0000256" key="9">
    <source>
        <dbReference type="ARBA" id="ARBA00022553"/>
    </source>
</evidence>
<evidence type="ECO:0000256" key="18">
    <source>
        <dbReference type="ARBA" id="ARBA00023084"/>
    </source>
</evidence>
<dbReference type="InterPro" id="IPR043504">
    <property type="entry name" value="Peptidase_S1_PA_chymotrypsin"/>
</dbReference>
<dbReference type="PROSITE" id="PS01186">
    <property type="entry name" value="EGF_2"/>
    <property type="match status" value="1"/>
</dbReference>
<dbReference type="PROSITE" id="PS50240">
    <property type="entry name" value="TRYPSIN_DOM"/>
    <property type="match status" value="1"/>
</dbReference>
<dbReference type="EC" id="3.4.21.22" evidence="4"/>
<evidence type="ECO:0000256" key="17">
    <source>
        <dbReference type="ARBA" id="ARBA00022842"/>
    </source>
</evidence>
<dbReference type="SUPFAM" id="SSF50494">
    <property type="entry name" value="Trypsin-like serine proteases"/>
    <property type="match status" value="1"/>
</dbReference>
<dbReference type="PRINTS" id="PR00722">
    <property type="entry name" value="CHYMOTRYPSIN"/>
</dbReference>
<dbReference type="EMBL" id="OY882879">
    <property type="protein sequence ID" value="CAK6450189.1"/>
    <property type="molecule type" value="Genomic_DNA"/>
</dbReference>
<dbReference type="Gene3D" id="2.40.10.10">
    <property type="entry name" value="Trypsin-like serine proteases"/>
    <property type="match status" value="2"/>
</dbReference>
<evidence type="ECO:0000313" key="29">
    <source>
        <dbReference type="EMBL" id="CAK6450189.1"/>
    </source>
</evidence>
<dbReference type="PROSITE" id="PS01187">
    <property type="entry name" value="EGF_CA"/>
    <property type="match status" value="1"/>
</dbReference>
<dbReference type="PIRSF" id="PIRSF001143">
    <property type="entry name" value="Factor_X"/>
    <property type="match status" value="1"/>
</dbReference>
<dbReference type="Pfam" id="PF00089">
    <property type="entry name" value="Trypsin"/>
    <property type="match status" value="1"/>
</dbReference>
<reference evidence="29" key="1">
    <citation type="submission" date="2023-12" db="EMBL/GenBank/DDBJ databases">
        <authorList>
            <person name="Brown T."/>
        </authorList>
    </citation>
    <scope>NUCLEOTIDE SEQUENCE</scope>
</reference>
<proteinExistence type="predicted"/>
<dbReference type="PANTHER" id="PTHR24278:SF31">
    <property type="entry name" value="COAGULATION FACTOR IX"/>
    <property type="match status" value="1"/>
</dbReference>
<keyword evidence="9" id="KW-0597">Phosphoprotein</keyword>
<gene>
    <name evidence="29" type="ORF">MPIPNATIZW_LOCUS18495</name>
</gene>
<dbReference type="InterPro" id="IPR000152">
    <property type="entry name" value="EGF-type_Asp/Asn_hydroxyl_site"/>
</dbReference>
<evidence type="ECO:0000256" key="15">
    <source>
        <dbReference type="ARBA" id="ARBA00022825"/>
    </source>
</evidence>
<keyword evidence="11 25" id="KW-0645">Protease</keyword>
<dbReference type="PANTHER" id="PTHR24278">
    <property type="entry name" value="COAGULATION FACTOR"/>
    <property type="match status" value="1"/>
</dbReference>
<evidence type="ECO:0000256" key="6">
    <source>
        <dbReference type="ARBA" id="ARBA00022479"/>
    </source>
</evidence>
<keyword evidence="22" id="KW-0379">Hydroxylation</keyword>
<evidence type="ECO:0000259" key="28">
    <source>
        <dbReference type="PROSITE" id="PS50998"/>
    </source>
</evidence>
<evidence type="ECO:0000256" key="19">
    <source>
        <dbReference type="ARBA" id="ARBA00023145"/>
    </source>
</evidence>
<evidence type="ECO:0000256" key="24">
    <source>
        <dbReference type="PROSITE-ProRule" id="PRU00076"/>
    </source>
</evidence>
<dbReference type="InterPro" id="IPR050442">
    <property type="entry name" value="Peptidase_S1_coag_factors"/>
</dbReference>
<evidence type="ECO:0000256" key="23">
    <source>
        <dbReference type="ARBA" id="ARBA00031357"/>
    </source>
</evidence>
<evidence type="ECO:0000256" key="11">
    <source>
        <dbReference type="ARBA" id="ARBA00022670"/>
    </source>
</evidence>
<dbReference type="Pfam" id="PF14670">
    <property type="entry name" value="FXa_inhibition"/>
    <property type="match status" value="1"/>
</dbReference>
<evidence type="ECO:0000256" key="14">
    <source>
        <dbReference type="ARBA" id="ARBA00022801"/>
    </source>
</evidence>
<comment type="catalytic activity">
    <reaction evidence="1">
        <text>Selective cleavage of Arg-|-Ile bond in factor X to form factor Xa.</text>
        <dbReference type="EC" id="3.4.21.22"/>
    </reaction>
</comment>